<comment type="caution">
    <text evidence="7">The sequence shown here is derived from an EMBL/GenBank/DDBJ whole genome shotgun (WGS) entry which is preliminary data.</text>
</comment>
<keyword evidence="2" id="KW-0862">Zinc</keyword>
<evidence type="ECO:0000313" key="7">
    <source>
        <dbReference type="EMBL" id="KAK0404562.1"/>
    </source>
</evidence>
<evidence type="ECO:0000256" key="4">
    <source>
        <dbReference type="ARBA" id="ARBA00023274"/>
    </source>
</evidence>
<evidence type="ECO:0000256" key="5">
    <source>
        <dbReference type="SAM" id="Phobius"/>
    </source>
</evidence>
<dbReference type="GO" id="GO:0016020">
    <property type="term" value="C:membrane"/>
    <property type="evidence" value="ECO:0007669"/>
    <property type="project" value="InterPro"/>
</dbReference>
<feature type="transmembrane region" description="Helical" evidence="5">
    <location>
        <begin position="166"/>
        <end position="188"/>
    </location>
</feature>
<dbReference type="Gene3D" id="2.20.25.30">
    <property type="match status" value="1"/>
</dbReference>
<dbReference type="Gene3D" id="1.10.3730.20">
    <property type="match status" value="1"/>
</dbReference>
<dbReference type="InterPro" id="IPR002674">
    <property type="entry name" value="Ribosomal_eL43"/>
</dbReference>
<dbReference type="InterPro" id="IPR011332">
    <property type="entry name" value="Ribosomal_zn-bd"/>
</dbReference>
<dbReference type="PANTHER" id="PTHR19346:SF4">
    <property type="entry name" value="SUGAR PHOSPHATE TRANSPORTER DOMAIN-CONTAINING PROTEIN"/>
    <property type="match status" value="1"/>
</dbReference>
<reference evidence="7" key="1">
    <citation type="submission" date="2023-06" db="EMBL/GenBank/DDBJ databases">
        <title>Genomic analysis of the entomopathogenic nematode Steinernema hermaphroditum.</title>
        <authorList>
            <person name="Schwarz E.M."/>
            <person name="Heppert J.K."/>
            <person name="Baniya A."/>
            <person name="Schwartz H.T."/>
            <person name="Tan C.-H."/>
            <person name="Antoshechkin I."/>
            <person name="Sternberg P.W."/>
            <person name="Goodrich-Blair H."/>
            <person name="Dillman A.R."/>
        </authorList>
    </citation>
    <scope>NUCLEOTIDE SEQUENCE</scope>
    <source>
        <strain evidence="7">PS9179</strain>
        <tissue evidence="7">Whole animal</tissue>
    </source>
</reference>
<dbReference type="GO" id="GO:0003735">
    <property type="term" value="F:structural constituent of ribosome"/>
    <property type="evidence" value="ECO:0007669"/>
    <property type="project" value="InterPro"/>
</dbReference>
<dbReference type="FunFam" id="2.20.25.30:FF:000002">
    <property type="entry name" value="60S ribosomal protein L37a"/>
    <property type="match status" value="1"/>
</dbReference>
<protein>
    <recommendedName>
        <fullName evidence="6">EamA domain-containing protein</fullName>
    </recommendedName>
</protein>
<dbReference type="GO" id="GO:0006412">
    <property type="term" value="P:translation"/>
    <property type="evidence" value="ECO:0007669"/>
    <property type="project" value="InterPro"/>
</dbReference>
<dbReference type="AlphaFoldDB" id="A0AA39HH90"/>
<name>A0AA39HH90_9BILA</name>
<dbReference type="HAMAP" id="MF_00327">
    <property type="entry name" value="Ribosomal_eL43"/>
    <property type="match status" value="1"/>
</dbReference>
<dbReference type="InterPro" id="IPR037185">
    <property type="entry name" value="EmrE-like"/>
</dbReference>
<dbReference type="InterPro" id="IPR011331">
    <property type="entry name" value="Ribosomal_eL37/eL43"/>
</dbReference>
<evidence type="ECO:0000313" key="8">
    <source>
        <dbReference type="Proteomes" id="UP001175271"/>
    </source>
</evidence>
<proteinExistence type="inferred from homology"/>
<feature type="transmembrane region" description="Helical" evidence="5">
    <location>
        <begin position="271"/>
        <end position="289"/>
    </location>
</feature>
<dbReference type="EMBL" id="JAUCMV010000004">
    <property type="protein sequence ID" value="KAK0404562.1"/>
    <property type="molecule type" value="Genomic_DNA"/>
</dbReference>
<dbReference type="InterPro" id="IPR026505">
    <property type="entry name" value="Solute_c_fam_35_mem_F3/F4"/>
</dbReference>
<keyword evidence="5" id="KW-0472">Membrane</keyword>
<feature type="transmembrane region" description="Helical" evidence="5">
    <location>
        <begin position="365"/>
        <end position="383"/>
    </location>
</feature>
<keyword evidence="5" id="KW-1133">Transmembrane helix</keyword>
<gene>
    <name evidence="7" type="ORF">QR680_017512</name>
</gene>
<accession>A0AA39HH90</accession>
<feature type="transmembrane region" description="Helical" evidence="5">
    <location>
        <begin position="390"/>
        <end position="409"/>
    </location>
</feature>
<dbReference type="SUPFAM" id="SSF57829">
    <property type="entry name" value="Zn-binding ribosomal proteins"/>
    <property type="match status" value="1"/>
</dbReference>
<feature type="transmembrane region" description="Helical" evidence="5">
    <location>
        <begin position="421"/>
        <end position="440"/>
    </location>
</feature>
<feature type="transmembrane region" description="Helical" evidence="5">
    <location>
        <begin position="295"/>
        <end position="317"/>
    </location>
</feature>
<feature type="transmembrane region" description="Helical" evidence="5">
    <location>
        <begin position="126"/>
        <end position="146"/>
    </location>
</feature>
<evidence type="ECO:0000256" key="2">
    <source>
        <dbReference type="ARBA" id="ARBA00022833"/>
    </source>
</evidence>
<keyword evidence="8" id="KW-1185">Reference proteome</keyword>
<feature type="transmembrane region" description="Helical" evidence="5">
    <location>
        <begin position="329"/>
        <end position="353"/>
    </location>
</feature>
<dbReference type="InterPro" id="IPR000620">
    <property type="entry name" value="EamA_dom"/>
</dbReference>
<evidence type="ECO:0000256" key="1">
    <source>
        <dbReference type="ARBA" id="ARBA00008672"/>
    </source>
</evidence>
<organism evidence="7 8">
    <name type="scientific">Steinernema hermaphroditum</name>
    <dbReference type="NCBI Taxonomy" id="289476"/>
    <lineage>
        <taxon>Eukaryota</taxon>
        <taxon>Metazoa</taxon>
        <taxon>Ecdysozoa</taxon>
        <taxon>Nematoda</taxon>
        <taxon>Chromadorea</taxon>
        <taxon>Rhabditida</taxon>
        <taxon>Tylenchina</taxon>
        <taxon>Panagrolaimomorpha</taxon>
        <taxon>Strongyloidoidea</taxon>
        <taxon>Steinernematidae</taxon>
        <taxon>Steinernema</taxon>
    </lineage>
</organism>
<comment type="similarity">
    <text evidence="1">Belongs to the eukaryotic ribosomal protein eL43 family.</text>
</comment>
<dbReference type="SUPFAM" id="SSF103481">
    <property type="entry name" value="Multidrug resistance efflux transporter EmrE"/>
    <property type="match status" value="1"/>
</dbReference>
<dbReference type="Proteomes" id="UP001175271">
    <property type="component" value="Unassembled WGS sequence"/>
</dbReference>
<dbReference type="NCBIfam" id="TIGR00280">
    <property type="entry name" value="eL43_euk_arch"/>
    <property type="match status" value="1"/>
</dbReference>
<dbReference type="Pfam" id="PF00892">
    <property type="entry name" value="EamA"/>
    <property type="match status" value="1"/>
</dbReference>
<evidence type="ECO:0000256" key="3">
    <source>
        <dbReference type="ARBA" id="ARBA00022980"/>
    </source>
</evidence>
<feature type="transmembrane region" description="Helical" evidence="5">
    <location>
        <begin position="209"/>
        <end position="229"/>
    </location>
</feature>
<keyword evidence="3" id="KW-0689">Ribosomal protein</keyword>
<evidence type="ECO:0000259" key="6">
    <source>
        <dbReference type="Pfam" id="PF00892"/>
    </source>
</evidence>
<sequence>MAKRTKKVGIVGKYGTRYGASLRKMVKKMEVTQHSKYTCVFCGKESMKRTCVGIWKCSKCNKCVAGGAYVYSTTAAATVRSTIRRLRELKDDYLTFPEYRELPVNEAMGAVAESKDDATSVTGRPLIQMFISVVVMLLVAVSWAMSTQFSKSAMTYKQEYFDAAYFMVWFSTLFMTSCYPVYLLYAVAIRRGDFEKVHSEASKIFGKHGFTYLGFLWRECLFLFLWMGANYAYSRALGQKITASVASSIMSCNTAIICVLGWFVLKDRVRFSQILSVAFAIGGVVVISLDKEFAGDALGIGLAIFSTVMAACYKVLFKRVNGDASLGQVSLFMTGLGLMNTTLNLIPTAALYFTGVETIVWEYVPWGPLIGSALLGLVFNFLINFGIALLHPLIISIGMLLGLPLSAAYDILFRDMTATPKFLTGASLILLSFLLIILPFEEFVKSCRRHTETDTAETEEPVRTVAA</sequence>
<keyword evidence="5" id="KW-0812">Transmembrane</keyword>
<dbReference type="GO" id="GO:0022625">
    <property type="term" value="C:cytosolic large ribosomal subunit"/>
    <property type="evidence" value="ECO:0007669"/>
    <property type="project" value="UniProtKB-ARBA"/>
</dbReference>
<feature type="transmembrane region" description="Helical" evidence="5">
    <location>
        <begin position="241"/>
        <end position="264"/>
    </location>
</feature>
<dbReference type="PANTHER" id="PTHR19346">
    <property type="entry name" value="SUGAR PHOSPHATE TRANSPORTER DOMAIN-CONTAINING PROTEIN"/>
    <property type="match status" value="1"/>
</dbReference>
<feature type="domain" description="EamA" evidence="6">
    <location>
        <begin position="132"/>
        <end position="288"/>
    </location>
</feature>
<dbReference type="Pfam" id="PF01780">
    <property type="entry name" value="Ribosomal_L37ae"/>
    <property type="match status" value="1"/>
</dbReference>
<keyword evidence="4" id="KW-0687">Ribonucleoprotein</keyword>